<dbReference type="EMBL" id="CP000472">
    <property type="protein sequence ID" value="ACJ31261.1"/>
    <property type="molecule type" value="Genomic_DNA"/>
</dbReference>
<evidence type="ECO:0000313" key="2">
    <source>
        <dbReference type="EMBL" id="ACJ31261.1"/>
    </source>
</evidence>
<evidence type="ECO:0000259" key="1">
    <source>
        <dbReference type="Pfam" id="PF01323"/>
    </source>
</evidence>
<dbReference type="Gene3D" id="3.40.30.10">
    <property type="entry name" value="Glutaredoxin"/>
    <property type="match status" value="1"/>
</dbReference>
<proteinExistence type="predicted"/>
<dbReference type="PANTHER" id="PTHR13887:SF54">
    <property type="entry name" value="DSBA FAMILY PROTEIN"/>
    <property type="match status" value="1"/>
</dbReference>
<keyword evidence="3" id="KW-1185">Reference proteome</keyword>
<feature type="domain" description="DSBA-like thioredoxin" evidence="1">
    <location>
        <begin position="15"/>
        <end position="190"/>
    </location>
</feature>
<reference evidence="2 3" key="1">
    <citation type="journal article" date="2008" name="PLoS ONE">
        <title>Environmental adaptation: genomic analysis of the piezotolerant and psychrotolerant deep-sea iron reducing bacterium Shewanella piezotolerans WP3.</title>
        <authorList>
            <person name="Wang F."/>
            <person name="Wang J."/>
            <person name="Jian H."/>
            <person name="Zhang B."/>
            <person name="Li S."/>
            <person name="Wang F."/>
            <person name="Zeng X."/>
            <person name="Gao L."/>
            <person name="Bartlett D.H."/>
            <person name="Yu J."/>
            <person name="Hu S."/>
            <person name="Xiao X."/>
        </authorList>
    </citation>
    <scope>NUCLEOTIDE SEQUENCE [LARGE SCALE GENOMIC DNA]</scope>
    <source>
        <strain evidence="3">WP3 / JCM 13877</strain>
    </source>
</reference>
<dbReference type="KEGG" id="swp:swp_4621"/>
<dbReference type="Gene3D" id="1.10.472.60">
    <property type="entry name" value="putative protein disulfide isomerase domain"/>
    <property type="match status" value="1"/>
</dbReference>
<dbReference type="Pfam" id="PF01323">
    <property type="entry name" value="DSBA"/>
    <property type="match status" value="1"/>
</dbReference>
<dbReference type="PANTHER" id="PTHR13887">
    <property type="entry name" value="GLUTATHIONE S-TRANSFERASE KAPPA"/>
    <property type="match status" value="1"/>
</dbReference>
<dbReference type="CDD" id="cd03025">
    <property type="entry name" value="DsbA_FrnE_like"/>
    <property type="match status" value="1"/>
</dbReference>
<dbReference type="InterPro" id="IPR036249">
    <property type="entry name" value="Thioredoxin-like_sf"/>
</dbReference>
<dbReference type="GO" id="GO:0016491">
    <property type="term" value="F:oxidoreductase activity"/>
    <property type="evidence" value="ECO:0007669"/>
    <property type="project" value="InterPro"/>
</dbReference>
<dbReference type="AlphaFoldDB" id="B8CTL7"/>
<accession>B8CTL7</accession>
<dbReference type="Proteomes" id="UP000000753">
    <property type="component" value="Chromosome"/>
</dbReference>
<evidence type="ECO:0000313" key="3">
    <source>
        <dbReference type="Proteomes" id="UP000000753"/>
    </source>
</evidence>
<dbReference type="HOGENOM" id="CLU_097497_2_0_6"/>
<dbReference type="eggNOG" id="COG3531">
    <property type="taxonomic scope" value="Bacteria"/>
</dbReference>
<dbReference type="SUPFAM" id="SSF52833">
    <property type="entry name" value="Thioredoxin-like"/>
    <property type="match status" value="1"/>
</dbReference>
<gene>
    <name evidence="2" type="ordered locus">swp_4621</name>
</gene>
<protein>
    <recommendedName>
        <fullName evidence="1">DSBA-like thioredoxin domain-containing protein</fullName>
    </recommendedName>
</protein>
<sequence>MDKIGYMNLATLFYVYDPMCSWCWGYKPTWSFLEEQLKQQFPQLAIEYRLGGLAADTDELMPEEMEDFLQQTWRKISQQLGTQFNFDFWVKCQPRRATYPACRAVLLARDVGLEQSFYYALQQAYYLEARNPSDDATLVEIATELGMDSEAFAIALNSELTQARLLQEISQTRRLPIQGFPSLVMALNGELILIELDYKNAQTSFNQIEKLMQEVVIDS</sequence>
<organism evidence="2 3">
    <name type="scientific">Shewanella piezotolerans (strain WP3 / JCM 13877)</name>
    <dbReference type="NCBI Taxonomy" id="225849"/>
    <lineage>
        <taxon>Bacteria</taxon>
        <taxon>Pseudomonadati</taxon>
        <taxon>Pseudomonadota</taxon>
        <taxon>Gammaproteobacteria</taxon>
        <taxon>Alteromonadales</taxon>
        <taxon>Shewanellaceae</taxon>
        <taxon>Shewanella</taxon>
    </lineage>
</organism>
<dbReference type="InterPro" id="IPR001853">
    <property type="entry name" value="DSBA-like_thioredoxin_dom"/>
</dbReference>
<name>B8CTL7_SHEPW</name>